<evidence type="ECO:0000256" key="1">
    <source>
        <dbReference type="SAM" id="MobiDB-lite"/>
    </source>
</evidence>
<dbReference type="PANTHER" id="PTHR35043">
    <property type="entry name" value="TRANSCRIPTION FACTOR DOMAIN-CONTAINING PROTEIN"/>
    <property type="match status" value="1"/>
</dbReference>
<dbReference type="AlphaFoldDB" id="A0A1L7WZT6"/>
<gene>
    <name evidence="3" type="ORF">PAC_08179</name>
</gene>
<feature type="region of interest" description="Disordered" evidence="1">
    <location>
        <begin position="204"/>
        <end position="226"/>
    </location>
</feature>
<feature type="transmembrane region" description="Helical" evidence="2">
    <location>
        <begin position="536"/>
        <end position="559"/>
    </location>
</feature>
<feature type="transmembrane region" description="Helical" evidence="2">
    <location>
        <begin position="71"/>
        <end position="92"/>
    </location>
</feature>
<keyword evidence="2" id="KW-1133">Transmembrane helix</keyword>
<proteinExistence type="predicted"/>
<dbReference type="OrthoDB" id="3555301at2759"/>
<feature type="transmembrane region" description="Helical" evidence="2">
    <location>
        <begin position="473"/>
        <end position="489"/>
    </location>
</feature>
<name>A0A1L7WZT6_9HELO</name>
<dbReference type="EMBL" id="FJOG01000011">
    <property type="protein sequence ID" value="CZR58288.1"/>
    <property type="molecule type" value="Genomic_DNA"/>
</dbReference>
<keyword evidence="2" id="KW-0472">Membrane</keyword>
<organism evidence="3 4">
    <name type="scientific">Phialocephala subalpina</name>
    <dbReference type="NCBI Taxonomy" id="576137"/>
    <lineage>
        <taxon>Eukaryota</taxon>
        <taxon>Fungi</taxon>
        <taxon>Dikarya</taxon>
        <taxon>Ascomycota</taxon>
        <taxon>Pezizomycotina</taxon>
        <taxon>Leotiomycetes</taxon>
        <taxon>Helotiales</taxon>
        <taxon>Mollisiaceae</taxon>
        <taxon>Phialocephala</taxon>
        <taxon>Phialocephala fortinii species complex</taxon>
    </lineage>
</organism>
<dbReference type="Proteomes" id="UP000184330">
    <property type="component" value="Unassembled WGS sequence"/>
</dbReference>
<feature type="region of interest" description="Disordered" evidence="1">
    <location>
        <begin position="238"/>
        <end position="292"/>
    </location>
</feature>
<feature type="transmembrane region" description="Helical" evidence="2">
    <location>
        <begin position="501"/>
        <end position="520"/>
    </location>
</feature>
<keyword evidence="2" id="KW-0812">Transmembrane</keyword>
<protein>
    <submittedName>
        <fullName evidence="3">Uncharacterized protein</fullName>
    </submittedName>
</protein>
<evidence type="ECO:0000313" key="3">
    <source>
        <dbReference type="EMBL" id="CZR58288.1"/>
    </source>
</evidence>
<reference evidence="3 4" key="1">
    <citation type="submission" date="2016-03" db="EMBL/GenBank/DDBJ databases">
        <authorList>
            <person name="Ploux O."/>
        </authorList>
    </citation>
    <scope>NUCLEOTIDE SEQUENCE [LARGE SCALE GENOMIC DNA]</scope>
    <source>
        <strain evidence="3 4">UAMH 11012</strain>
    </source>
</reference>
<dbReference type="PANTHER" id="PTHR35043:SF7">
    <property type="entry name" value="TRANSCRIPTION FACTOR DOMAIN-CONTAINING PROTEIN"/>
    <property type="match status" value="1"/>
</dbReference>
<evidence type="ECO:0000313" key="4">
    <source>
        <dbReference type="Proteomes" id="UP000184330"/>
    </source>
</evidence>
<feature type="compositionally biased region" description="Acidic residues" evidence="1">
    <location>
        <begin position="278"/>
        <end position="291"/>
    </location>
</feature>
<accession>A0A1L7WZT6</accession>
<keyword evidence="4" id="KW-1185">Reference proteome</keyword>
<sequence length="567" mass="63591">MSGTSGSALQWLRLENNGTSDIFFSCLTTILICTFMVLHLNVPPPYSESTSVFFLNRWWDTRIARQLRRQLCWAAMVVVAPELLVSLAFGSWRAASLGLGAFRNHGRKNVKDWTWGHASFANMGGLKFEMQRGGQEIPAWAPFRERGIGEIGQVKVETVEHATLQDIAAVFHRIRKKLKQWWQSVSSWITGLFRPITKIFWGTSNKGKGRAPAREPEIPRPETSAEMIALDRSDMRLRSGPTHEHRHNSGRGESHAGPSTARPPSVDLGQVTASSRDEQDEQDEQENLEQEDATRLLQNNTITLYLNAAQIVAAQLLGILDEGPHLSKEDIEDKSKATVIAKSFAVLQLLWFAMRVVIQLCRSQPITQLELATCTYVLCALVSYALFWSKPQGVERPIEHSVPLSHTVRTVTDEDIRELRRFGGTPFLTRNFIPPFGMDQYQPEPTRPIPTDISLAIFAFLGPRGVALFDDDFAGILVGMAFGAIYCLGWNQTFPSLWEKWAWRGASVLITGSLIPYSVANGVCTNAFGHLRGKTHIVPCLVLYTFLGVYISCRVFMLVEMVRTLFV</sequence>
<evidence type="ECO:0000256" key="2">
    <source>
        <dbReference type="SAM" id="Phobius"/>
    </source>
</evidence>
<feature type="transmembrane region" description="Helical" evidence="2">
    <location>
        <begin position="22"/>
        <end position="42"/>
    </location>
</feature>
<feature type="transmembrane region" description="Helical" evidence="2">
    <location>
        <begin position="369"/>
        <end position="387"/>
    </location>
</feature>